<evidence type="ECO:0000313" key="1">
    <source>
        <dbReference type="EMBL" id="MEQ2198883.1"/>
    </source>
</evidence>
<proteinExistence type="predicted"/>
<comment type="caution">
    <text evidence="1">The sequence shown here is derived from an EMBL/GenBank/DDBJ whole genome shotgun (WGS) entry which is preliminary data.</text>
</comment>
<organism evidence="1 2">
    <name type="scientific">Xenoophorus captivus</name>
    <dbReference type="NCBI Taxonomy" id="1517983"/>
    <lineage>
        <taxon>Eukaryota</taxon>
        <taxon>Metazoa</taxon>
        <taxon>Chordata</taxon>
        <taxon>Craniata</taxon>
        <taxon>Vertebrata</taxon>
        <taxon>Euteleostomi</taxon>
        <taxon>Actinopterygii</taxon>
        <taxon>Neopterygii</taxon>
        <taxon>Teleostei</taxon>
        <taxon>Neoteleostei</taxon>
        <taxon>Acanthomorphata</taxon>
        <taxon>Ovalentaria</taxon>
        <taxon>Atherinomorphae</taxon>
        <taxon>Cyprinodontiformes</taxon>
        <taxon>Goodeidae</taxon>
        <taxon>Xenoophorus</taxon>
    </lineage>
</organism>
<evidence type="ECO:0000313" key="2">
    <source>
        <dbReference type="Proteomes" id="UP001434883"/>
    </source>
</evidence>
<dbReference type="EMBL" id="JAHRIN010021139">
    <property type="protein sequence ID" value="MEQ2198883.1"/>
    <property type="molecule type" value="Genomic_DNA"/>
</dbReference>
<name>A0ABV0QU07_9TELE</name>
<dbReference type="Gene3D" id="1.10.3210.10">
    <property type="entry name" value="Hypothetical protein af1432"/>
    <property type="match status" value="1"/>
</dbReference>
<dbReference type="Proteomes" id="UP001434883">
    <property type="component" value="Unassembled WGS sequence"/>
</dbReference>
<gene>
    <name evidence="1" type="ORF">XENOCAPTIV_020168</name>
</gene>
<protein>
    <submittedName>
        <fullName evidence="1">Uncharacterized protein</fullName>
    </submittedName>
</protein>
<keyword evidence="2" id="KW-1185">Reference proteome</keyword>
<reference evidence="1 2" key="1">
    <citation type="submission" date="2021-06" db="EMBL/GenBank/DDBJ databases">
        <authorList>
            <person name="Palmer J.M."/>
        </authorList>
    </citation>
    <scope>NUCLEOTIDE SEQUENCE [LARGE SCALE GENOMIC DNA]</scope>
    <source>
        <strain evidence="1 2">XC_2019</strain>
        <tissue evidence="1">Muscle</tissue>
    </source>
</reference>
<accession>A0ABV0QU07</accession>
<sequence>MFIPKARPGINWKHEAASLKMFDYLVDDNSLRPVMEQHGLVLPEDLDFIKEQIAGPLDNSSGREEKVNNVLSKPKCMLTAGHYSWLFYYSIHGFCNASDLP</sequence>